<dbReference type="GO" id="GO:0009252">
    <property type="term" value="P:peptidoglycan biosynthetic process"/>
    <property type="evidence" value="ECO:0007669"/>
    <property type="project" value="UniProtKB-UniRule"/>
</dbReference>
<evidence type="ECO:0000256" key="1">
    <source>
        <dbReference type="HAMAP-Rule" id="MF_02209"/>
    </source>
</evidence>
<comment type="catalytic activity">
    <reaction evidence="1">
        <text>UDP-N-acetyl-alpha-D-muramoyl-L-alanyl-L-glutamate + ATP + H2O = UDP-N-acetyl-alpha-D-muramoyl-L-alanyl-D-glutamate + AMP + diphosphate + H(+)</text>
        <dbReference type="Rhea" id="RHEA:58812"/>
        <dbReference type="ChEBI" id="CHEBI:15377"/>
        <dbReference type="ChEBI" id="CHEBI:15378"/>
        <dbReference type="ChEBI" id="CHEBI:30616"/>
        <dbReference type="ChEBI" id="CHEBI:33019"/>
        <dbReference type="ChEBI" id="CHEBI:83900"/>
        <dbReference type="ChEBI" id="CHEBI:142725"/>
        <dbReference type="ChEBI" id="CHEBI:456215"/>
        <dbReference type="EC" id="5.1.1.23"/>
    </reaction>
</comment>
<name>A0A2M7QIM0_9BACT</name>
<comment type="pathway">
    <text evidence="1">Cell wall biogenesis; peptidoglycan biosynthesis.</text>
</comment>
<dbReference type="UniPathway" id="UPA00219"/>
<accession>A0A2M7QIM0</accession>
<keyword evidence="1" id="KW-0413">Isomerase</keyword>
<dbReference type="EC" id="5.1.1.23" evidence="1"/>
<proteinExistence type="inferred from homology"/>
<dbReference type="GO" id="GO:0005737">
    <property type="term" value="C:cytoplasm"/>
    <property type="evidence" value="ECO:0007669"/>
    <property type="project" value="UniProtKB-UniRule"/>
</dbReference>
<evidence type="ECO:0000259" key="3">
    <source>
        <dbReference type="Pfam" id="PF26299"/>
    </source>
</evidence>
<dbReference type="InterPro" id="IPR058741">
    <property type="entry name" value="MurL_C"/>
</dbReference>
<dbReference type="AlphaFoldDB" id="A0A2M7QIM0"/>
<dbReference type="GO" id="GO:0008360">
    <property type="term" value="P:regulation of cell shape"/>
    <property type="evidence" value="ECO:0007669"/>
    <property type="project" value="UniProtKB-KW"/>
</dbReference>
<evidence type="ECO:0000259" key="2">
    <source>
        <dbReference type="Pfam" id="PF26298"/>
    </source>
</evidence>
<keyword evidence="1" id="KW-0132">Cell division</keyword>
<evidence type="ECO:0000313" key="5">
    <source>
        <dbReference type="Proteomes" id="UP000229401"/>
    </source>
</evidence>
<reference evidence="5" key="1">
    <citation type="submission" date="2017-09" db="EMBL/GenBank/DDBJ databases">
        <title>Depth-based differentiation of microbial function through sediment-hosted aquifers and enrichment of novel symbionts in the deep terrestrial subsurface.</title>
        <authorList>
            <person name="Probst A.J."/>
            <person name="Ladd B."/>
            <person name="Jarett J.K."/>
            <person name="Geller-Mcgrath D.E."/>
            <person name="Sieber C.M.K."/>
            <person name="Emerson J.B."/>
            <person name="Anantharaman K."/>
            <person name="Thomas B.C."/>
            <person name="Malmstrom R."/>
            <person name="Stieglmeier M."/>
            <person name="Klingl A."/>
            <person name="Woyke T."/>
            <person name="Ryan C.M."/>
            <person name="Banfield J.F."/>
        </authorList>
    </citation>
    <scope>NUCLEOTIDE SEQUENCE [LARGE SCALE GENOMIC DNA]</scope>
</reference>
<dbReference type="Pfam" id="PF26299">
    <property type="entry name" value="MurL_N"/>
    <property type="match status" value="1"/>
</dbReference>
<dbReference type="InterPro" id="IPR058740">
    <property type="entry name" value="MurL_N"/>
</dbReference>
<comment type="similarity">
    <text evidence="1">Belongs to the MurL family.</text>
</comment>
<dbReference type="InterPro" id="IPR043689">
    <property type="entry name" value="MurL"/>
</dbReference>
<dbReference type="Pfam" id="PF26298">
    <property type="entry name" value="MurL_epimerase_C"/>
    <property type="match status" value="1"/>
</dbReference>
<protein>
    <recommendedName>
        <fullName evidence="1">UDP-N-acetyl-alpha-D-muramoyl-L-alanyl-L-glutamate epimerase</fullName>
        <ecNumber evidence="1">5.1.1.23</ecNumber>
    </recommendedName>
    <alternativeName>
        <fullName evidence="1">UDP-MurNAc-L-Ala-L-Glu epimerase</fullName>
    </alternativeName>
</protein>
<organism evidence="4 5">
    <name type="scientific">Candidatus Roizmanbacteria bacterium CG_4_10_14_0_8_um_filter_33_9</name>
    <dbReference type="NCBI Taxonomy" id="1974826"/>
    <lineage>
        <taxon>Bacteria</taxon>
        <taxon>Candidatus Roizmaniibacteriota</taxon>
    </lineage>
</organism>
<keyword evidence="1" id="KW-0573">Peptidoglycan synthesis</keyword>
<dbReference type="GO" id="GO:0071555">
    <property type="term" value="P:cell wall organization"/>
    <property type="evidence" value="ECO:0007669"/>
    <property type="project" value="UniProtKB-KW"/>
</dbReference>
<feature type="domain" description="MurL C-terminal" evidence="2">
    <location>
        <begin position="310"/>
        <end position="419"/>
    </location>
</feature>
<sequence>MQNVTNEFEFSAFKIALNRTKISFFYKGIYSSSKSEIFEEKILLPSPIPPEIPNQLLDKVLFSLHLILGISYYKMFSTSNIRVKSGELNKAQADFWNAVYTKGLGEFFYRNSIDFRGLIKFPYSQNVEKSSTILERSNRSLLGIGGGKDSLVSFELLQKLKKDFTSLVIESNHSYPTIDRMMNFFRYPTIKIKRQIDTRVFEKNKRRNIPNGHIPISAINAFIGVFTCLIYNYKYFIVSNEKSANFGNTKYLGLEVNHQWSKSIEFEKLFQTYIKDFITPSVAYFSLLRPFSEFAIIKMFSSYPQYFPYFSSCNTNYKVEYITHSRIWCNRCPKCAFIFGMLAAFLPKKTVLTIFNSNLFQDATLSTLYRQLWGIQDIKPFECVGIPEEINMAFYLSYKNGDYKNDVIMKLFEKEVLSKISKPDQLISNLLIKEDTNTIPKEFRSIVSQIHI</sequence>
<comment type="caution">
    <text evidence="4">The sequence shown here is derived from an EMBL/GenBank/DDBJ whole genome shotgun (WGS) entry which is preliminary data.</text>
</comment>
<feature type="domain" description="MurL N-terminal" evidence="3">
    <location>
        <begin position="5"/>
        <end position="287"/>
    </location>
</feature>
<dbReference type="Proteomes" id="UP000229401">
    <property type="component" value="Unassembled WGS sequence"/>
</dbReference>
<dbReference type="HAMAP" id="MF_02209">
    <property type="entry name" value="MurL"/>
    <property type="match status" value="1"/>
</dbReference>
<comment type="function">
    <text evidence="1">Cell wall formation. Catalyzes epimerization of the terminal L-glutamate in UDP-N-acetyl-alpha-D-muramoyl-L-alanyl-L-glutamate.</text>
</comment>
<dbReference type="GO" id="GO:0051301">
    <property type="term" value="P:cell division"/>
    <property type="evidence" value="ECO:0007669"/>
    <property type="project" value="UniProtKB-KW"/>
</dbReference>
<keyword evidence="1" id="KW-0131">Cell cycle</keyword>
<keyword evidence="1" id="KW-0133">Cell shape</keyword>
<keyword evidence="1" id="KW-0961">Cell wall biogenesis/degradation</keyword>
<gene>
    <name evidence="1" type="primary">murL</name>
    <name evidence="4" type="ORF">COY87_04375</name>
</gene>
<evidence type="ECO:0000313" key="4">
    <source>
        <dbReference type="EMBL" id="PIY71791.1"/>
    </source>
</evidence>
<dbReference type="EMBL" id="PFLI01000146">
    <property type="protein sequence ID" value="PIY71791.1"/>
    <property type="molecule type" value="Genomic_DNA"/>
</dbReference>
<dbReference type="GO" id="GO:0016855">
    <property type="term" value="F:racemase and epimerase activity, acting on amino acids and derivatives"/>
    <property type="evidence" value="ECO:0007669"/>
    <property type="project" value="UniProtKB-UniRule"/>
</dbReference>